<dbReference type="PROSITE" id="PS00028">
    <property type="entry name" value="ZINC_FINGER_C2H2_1"/>
    <property type="match status" value="5"/>
</dbReference>
<reference evidence="13" key="1">
    <citation type="submission" date="2025-08" db="UniProtKB">
        <authorList>
            <consortium name="Ensembl"/>
        </authorList>
    </citation>
    <scope>IDENTIFICATION</scope>
</reference>
<proteinExistence type="predicted"/>
<feature type="region of interest" description="Disordered" evidence="11">
    <location>
        <begin position="297"/>
        <end position="321"/>
    </location>
</feature>
<dbReference type="Pfam" id="PF00096">
    <property type="entry name" value="zf-C2H2"/>
    <property type="match status" value="5"/>
</dbReference>
<sequence length="590" mass="65473">MSEYILHFQSQLTGIMETVLKGAIHDITKLVEDSFLEELLQSRLEIKALTERLQTSEKNWREREELLMLKHADYSKADVFRKKAIPKAAETQSDVEEWFDVKDGKVNHSVCHWAVLDAASAGVTAEVAACRPARSLDMAPQTATHMDADGFEFTCKNEHDKETSCTNQESYKACLDGDDPAYLICLYSSSRESACTGVASQNLCADAELSPVQDSADSQRHRRTPADAQGEGPGLEAAREKDHQRLDLAENDNEQGAGRISIQGFDFVARETLSRQHAAFAQGDLSTVTERPGLPALAEQDSESQSTMEHASQHLSSLRAPTENLDCADSVSVKDEVEIQSVWSEEARLAAAAQSQHDQNRGIEQKLLQIRFPCVAPLGNATWLQKLCSAKAKNAAAERIELQNRVETPQTVDSGSSMPVNSDSSNDIEGFMCDTGFPGNTGIPQPSSAEMKSFSCLHCGKSFTLLRNLKDHQRYHTGKKSYTCTQCGKGFVYMCHLKVHLQSHTGERPFSCTQCGKSFTYLCNLKSHQIYHTGEKPFSCSQCGKSFSQLSHLKKHRLIHSGDRPHSCKDCGKRFSTNGELRRHQQIHAR</sequence>
<feature type="domain" description="C2H2-type" evidence="12">
    <location>
        <begin position="482"/>
        <end position="509"/>
    </location>
</feature>
<evidence type="ECO:0000313" key="13">
    <source>
        <dbReference type="Ensembl" id="ENSPKIP00000002353.1"/>
    </source>
</evidence>
<dbReference type="Ensembl" id="ENSPKIT00000026297.1">
    <property type="protein sequence ID" value="ENSPKIP00000002353.1"/>
    <property type="gene ID" value="ENSPKIG00000020275.1"/>
</dbReference>
<keyword evidence="7" id="KW-0238">DNA-binding</keyword>
<feature type="domain" description="C2H2-type" evidence="12">
    <location>
        <begin position="510"/>
        <end position="537"/>
    </location>
</feature>
<keyword evidence="5" id="KW-0862">Zinc</keyword>
<keyword evidence="2" id="KW-0479">Metal-binding</keyword>
<dbReference type="InterPro" id="IPR036236">
    <property type="entry name" value="Znf_C2H2_sf"/>
</dbReference>
<feature type="domain" description="C2H2-type" evidence="12">
    <location>
        <begin position="566"/>
        <end position="590"/>
    </location>
</feature>
<evidence type="ECO:0000256" key="9">
    <source>
        <dbReference type="ARBA" id="ARBA00023242"/>
    </source>
</evidence>
<organism evidence="13 14">
    <name type="scientific">Paramormyrops kingsleyae</name>
    <dbReference type="NCBI Taxonomy" id="1676925"/>
    <lineage>
        <taxon>Eukaryota</taxon>
        <taxon>Metazoa</taxon>
        <taxon>Chordata</taxon>
        <taxon>Craniata</taxon>
        <taxon>Vertebrata</taxon>
        <taxon>Euteleostomi</taxon>
        <taxon>Actinopterygii</taxon>
        <taxon>Neopterygii</taxon>
        <taxon>Teleostei</taxon>
        <taxon>Osteoglossocephala</taxon>
        <taxon>Osteoglossomorpha</taxon>
        <taxon>Osteoglossiformes</taxon>
        <taxon>Mormyridae</taxon>
        <taxon>Paramormyrops</taxon>
    </lineage>
</organism>
<dbReference type="InterPro" id="IPR050331">
    <property type="entry name" value="Zinc_finger"/>
</dbReference>
<feature type="region of interest" description="Disordered" evidence="11">
    <location>
        <begin position="210"/>
        <end position="243"/>
    </location>
</feature>
<keyword evidence="8" id="KW-0804">Transcription</keyword>
<dbReference type="FunFam" id="3.30.160.60:FF:001465">
    <property type="entry name" value="Zinc finger protein 560"/>
    <property type="match status" value="1"/>
</dbReference>
<dbReference type="GO" id="GO:0000122">
    <property type="term" value="P:negative regulation of transcription by RNA polymerase II"/>
    <property type="evidence" value="ECO:0007669"/>
    <property type="project" value="UniProtKB-ARBA"/>
</dbReference>
<keyword evidence="3" id="KW-0677">Repeat</keyword>
<dbReference type="GO" id="GO:0008270">
    <property type="term" value="F:zinc ion binding"/>
    <property type="evidence" value="ECO:0007669"/>
    <property type="project" value="UniProtKB-KW"/>
</dbReference>
<evidence type="ECO:0000256" key="7">
    <source>
        <dbReference type="ARBA" id="ARBA00023125"/>
    </source>
</evidence>
<evidence type="ECO:0000256" key="4">
    <source>
        <dbReference type="ARBA" id="ARBA00022771"/>
    </source>
</evidence>
<keyword evidence="14" id="KW-1185">Reference proteome</keyword>
<dbReference type="Proteomes" id="UP000261540">
    <property type="component" value="Unplaced"/>
</dbReference>
<reference evidence="13" key="2">
    <citation type="submission" date="2025-09" db="UniProtKB">
        <authorList>
            <consortium name="Ensembl"/>
        </authorList>
    </citation>
    <scope>IDENTIFICATION</scope>
</reference>
<dbReference type="GO" id="GO:0003677">
    <property type="term" value="F:DNA binding"/>
    <property type="evidence" value="ECO:0007669"/>
    <property type="project" value="UniProtKB-KW"/>
</dbReference>
<evidence type="ECO:0000256" key="2">
    <source>
        <dbReference type="ARBA" id="ARBA00022723"/>
    </source>
</evidence>
<name>A0A3B3Q851_9TELE</name>
<accession>A0A3B3Q851</accession>
<keyword evidence="9" id="KW-0539">Nucleus</keyword>
<dbReference type="FunFam" id="3.30.160.60:FF:002281">
    <property type="match status" value="2"/>
</dbReference>
<evidence type="ECO:0000256" key="3">
    <source>
        <dbReference type="ARBA" id="ARBA00022737"/>
    </source>
</evidence>
<dbReference type="FunFam" id="3.30.160.60:FF:000646">
    <property type="entry name" value="Myeloid zinc finger 1"/>
    <property type="match status" value="1"/>
</dbReference>
<feature type="domain" description="C2H2-type" evidence="12">
    <location>
        <begin position="454"/>
        <end position="481"/>
    </location>
</feature>
<protein>
    <recommendedName>
        <fullName evidence="12">C2H2-type domain-containing protein</fullName>
    </recommendedName>
</protein>
<dbReference type="PANTHER" id="PTHR16515:SF61">
    <property type="entry name" value="NOVEL ZINC FINGER PROTEIN"/>
    <property type="match status" value="1"/>
</dbReference>
<feature type="domain" description="C2H2-type" evidence="12">
    <location>
        <begin position="538"/>
        <end position="565"/>
    </location>
</feature>
<evidence type="ECO:0000259" key="12">
    <source>
        <dbReference type="PROSITE" id="PS50157"/>
    </source>
</evidence>
<evidence type="ECO:0000256" key="11">
    <source>
        <dbReference type="SAM" id="MobiDB-lite"/>
    </source>
</evidence>
<comment type="subcellular location">
    <subcellularLocation>
        <location evidence="1">Nucleus</location>
    </subcellularLocation>
</comment>
<evidence type="ECO:0000256" key="10">
    <source>
        <dbReference type="PROSITE-ProRule" id="PRU00042"/>
    </source>
</evidence>
<dbReference type="PROSITE" id="PS50157">
    <property type="entry name" value="ZINC_FINGER_C2H2_2"/>
    <property type="match status" value="5"/>
</dbReference>
<dbReference type="InterPro" id="IPR013087">
    <property type="entry name" value="Znf_C2H2_type"/>
</dbReference>
<dbReference type="SMART" id="SM00355">
    <property type="entry name" value="ZnF_C2H2"/>
    <property type="match status" value="5"/>
</dbReference>
<dbReference type="GeneTree" id="ENSGT01150000286953"/>
<dbReference type="PANTHER" id="PTHR16515">
    <property type="entry name" value="PR DOMAIN ZINC FINGER PROTEIN"/>
    <property type="match status" value="1"/>
</dbReference>
<dbReference type="SUPFAM" id="SSF57667">
    <property type="entry name" value="beta-beta-alpha zinc fingers"/>
    <property type="match status" value="3"/>
</dbReference>
<dbReference type="FunFam" id="3.30.160.60:FF:000358">
    <property type="entry name" value="zinc finger protein 24"/>
    <property type="match status" value="1"/>
</dbReference>
<dbReference type="GO" id="GO:0005634">
    <property type="term" value="C:nucleus"/>
    <property type="evidence" value="ECO:0007669"/>
    <property type="project" value="UniProtKB-SubCell"/>
</dbReference>
<feature type="compositionally biased region" description="Polar residues" evidence="11">
    <location>
        <begin position="303"/>
        <end position="316"/>
    </location>
</feature>
<dbReference type="AlphaFoldDB" id="A0A3B3Q851"/>
<evidence type="ECO:0000256" key="5">
    <source>
        <dbReference type="ARBA" id="ARBA00022833"/>
    </source>
</evidence>
<dbReference type="Gene3D" id="3.30.160.60">
    <property type="entry name" value="Classic Zinc Finger"/>
    <property type="match status" value="5"/>
</dbReference>
<evidence type="ECO:0000313" key="14">
    <source>
        <dbReference type="Proteomes" id="UP000261540"/>
    </source>
</evidence>
<keyword evidence="4 10" id="KW-0863">Zinc-finger</keyword>
<keyword evidence="6" id="KW-0805">Transcription regulation</keyword>
<evidence type="ECO:0000256" key="1">
    <source>
        <dbReference type="ARBA" id="ARBA00004123"/>
    </source>
</evidence>
<evidence type="ECO:0000256" key="8">
    <source>
        <dbReference type="ARBA" id="ARBA00023163"/>
    </source>
</evidence>
<evidence type="ECO:0000256" key="6">
    <source>
        <dbReference type="ARBA" id="ARBA00023015"/>
    </source>
</evidence>